<protein>
    <recommendedName>
        <fullName evidence="1">SnoaL-like domain-containing protein</fullName>
    </recommendedName>
</protein>
<organism evidence="2 3">
    <name type="scientific">Xylaria multiplex</name>
    <dbReference type="NCBI Taxonomy" id="323545"/>
    <lineage>
        <taxon>Eukaryota</taxon>
        <taxon>Fungi</taxon>
        <taxon>Dikarya</taxon>
        <taxon>Ascomycota</taxon>
        <taxon>Pezizomycotina</taxon>
        <taxon>Sordariomycetes</taxon>
        <taxon>Xylariomycetidae</taxon>
        <taxon>Xylariales</taxon>
        <taxon>Xylariaceae</taxon>
        <taxon>Xylaria</taxon>
    </lineage>
</organism>
<name>A0A7C8MVT9_9PEZI</name>
<proteinExistence type="predicted"/>
<feature type="domain" description="SnoaL-like" evidence="1">
    <location>
        <begin position="30"/>
        <end position="122"/>
    </location>
</feature>
<evidence type="ECO:0000313" key="3">
    <source>
        <dbReference type="Proteomes" id="UP000481858"/>
    </source>
</evidence>
<gene>
    <name evidence="2" type="ORF">GQX73_g4295</name>
</gene>
<dbReference type="Pfam" id="PF12680">
    <property type="entry name" value="SnoaL_2"/>
    <property type="match status" value="1"/>
</dbReference>
<dbReference type="OrthoDB" id="4568923at2759"/>
<evidence type="ECO:0000313" key="2">
    <source>
        <dbReference type="EMBL" id="KAF2969275.1"/>
    </source>
</evidence>
<keyword evidence="3" id="KW-1185">Reference proteome</keyword>
<comment type="caution">
    <text evidence="2">The sequence shown here is derived from an EMBL/GenBank/DDBJ whole genome shotgun (WGS) entry which is preliminary data.</text>
</comment>
<dbReference type="AlphaFoldDB" id="A0A7C8MVT9"/>
<accession>A0A7C8MVT9</accession>
<dbReference type="InterPro" id="IPR032710">
    <property type="entry name" value="NTF2-like_dom_sf"/>
</dbReference>
<dbReference type="InterPro" id="IPR037401">
    <property type="entry name" value="SnoaL-like"/>
</dbReference>
<evidence type="ECO:0000259" key="1">
    <source>
        <dbReference type="Pfam" id="PF12680"/>
    </source>
</evidence>
<dbReference type="InParanoid" id="A0A7C8MVT9"/>
<reference evidence="2 3" key="1">
    <citation type="submission" date="2019-12" db="EMBL/GenBank/DDBJ databases">
        <title>Draft genome sequence of the ascomycete Xylaria multiplex DSM 110363.</title>
        <authorList>
            <person name="Buettner E."/>
            <person name="Kellner H."/>
        </authorList>
    </citation>
    <scope>NUCLEOTIDE SEQUENCE [LARGE SCALE GENOMIC DNA]</scope>
    <source>
        <strain evidence="2 3">DSM 110363</strain>
    </source>
</reference>
<dbReference type="EMBL" id="WUBL01000038">
    <property type="protein sequence ID" value="KAF2969275.1"/>
    <property type="molecule type" value="Genomic_DNA"/>
</dbReference>
<sequence>MPAASANDATKNEVVHFDNKAELLRYLYADLTRLNQVASPDIVLHCYDKATSLYGIAAAQAHEEALVAITGGTLQMDIKAVDVSEEHGVVHGFIRAHKPGQEDLNMQFRGVWHFKDGKIVEHFEEIIGDPMELDKWLGSAGV</sequence>
<dbReference type="Proteomes" id="UP000481858">
    <property type="component" value="Unassembled WGS sequence"/>
</dbReference>
<dbReference type="Gene3D" id="3.10.450.50">
    <property type="match status" value="1"/>
</dbReference>
<dbReference type="SUPFAM" id="SSF54427">
    <property type="entry name" value="NTF2-like"/>
    <property type="match status" value="1"/>
</dbReference>